<dbReference type="PROSITE" id="PS50888">
    <property type="entry name" value="BHLH"/>
    <property type="match status" value="1"/>
</dbReference>
<keyword evidence="11" id="KW-1185">Reference proteome</keyword>
<dbReference type="GO" id="GO:0003007">
    <property type="term" value="P:heart morphogenesis"/>
    <property type="evidence" value="ECO:0007669"/>
    <property type="project" value="TreeGrafter"/>
</dbReference>
<comment type="subcellular location">
    <subcellularLocation>
        <location evidence="1">Nucleus</location>
    </subcellularLocation>
</comment>
<dbReference type="GO" id="GO:0005634">
    <property type="term" value="C:nucleus"/>
    <property type="evidence" value="ECO:0007669"/>
    <property type="project" value="UniProtKB-SubCell"/>
</dbReference>
<dbReference type="OrthoDB" id="9946827at2759"/>
<keyword evidence="7" id="KW-0539">Nucleus</keyword>
<dbReference type="SMART" id="SM00353">
    <property type="entry name" value="HLH"/>
    <property type="match status" value="1"/>
</dbReference>
<dbReference type="SUPFAM" id="SSF47459">
    <property type="entry name" value="HLH, helix-loop-helix DNA-binding domain"/>
    <property type="match status" value="1"/>
</dbReference>
<dbReference type="InterPro" id="IPR011598">
    <property type="entry name" value="bHLH_dom"/>
</dbReference>
<evidence type="ECO:0000256" key="1">
    <source>
        <dbReference type="ARBA" id="ARBA00004123"/>
    </source>
</evidence>
<organism evidence="10 11">
    <name type="scientific">Liparis tanakae</name>
    <name type="common">Tanaka's snailfish</name>
    <dbReference type="NCBI Taxonomy" id="230148"/>
    <lineage>
        <taxon>Eukaryota</taxon>
        <taxon>Metazoa</taxon>
        <taxon>Chordata</taxon>
        <taxon>Craniata</taxon>
        <taxon>Vertebrata</taxon>
        <taxon>Euteleostomi</taxon>
        <taxon>Actinopterygii</taxon>
        <taxon>Neopterygii</taxon>
        <taxon>Teleostei</taxon>
        <taxon>Neoteleostei</taxon>
        <taxon>Acanthomorphata</taxon>
        <taxon>Eupercaria</taxon>
        <taxon>Perciformes</taxon>
        <taxon>Cottioidei</taxon>
        <taxon>Cottales</taxon>
        <taxon>Liparidae</taxon>
        <taxon>Liparis</taxon>
    </lineage>
</organism>
<dbReference type="PANTHER" id="PTHR20937">
    <property type="entry name" value="IP14615P"/>
    <property type="match status" value="1"/>
</dbReference>
<keyword evidence="3" id="KW-0914">Notch signaling pathway</keyword>
<dbReference type="EMBL" id="SRLO01000167">
    <property type="protein sequence ID" value="TNN70172.1"/>
    <property type="molecule type" value="Genomic_DNA"/>
</dbReference>
<keyword evidence="5" id="KW-0238">DNA-binding</keyword>
<accession>A0A4Z2HYZ9</accession>
<proteinExistence type="predicted"/>
<dbReference type="GO" id="GO:0001707">
    <property type="term" value="P:mesoderm formation"/>
    <property type="evidence" value="ECO:0007669"/>
    <property type="project" value="TreeGrafter"/>
</dbReference>
<feature type="region of interest" description="Disordered" evidence="8">
    <location>
        <begin position="78"/>
        <end position="107"/>
    </location>
</feature>
<evidence type="ECO:0000256" key="7">
    <source>
        <dbReference type="ARBA" id="ARBA00023242"/>
    </source>
</evidence>
<dbReference type="CDD" id="cd18938">
    <property type="entry name" value="bHLH_TS_Mesp"/>
    <property type="match status" value="1"/>
</dbReference>
<keyword evidence="2" id="KW-0217">Developmental protein</keyword>
<comment type="caution">
    <text evidence="10">The sequence shown here is derived from an EMBL/GenBank/DDBJ whole genome shotgun (WGS) entry which is preliminary data.</text>
</comment>
<reference evidence="10 11" key="1">
    <citation type="submission" date="2019-03" db="EMBL/GenBank/DDBJ databases">
        <title>First draft genome of Liparis tanakae, snailfish: a comprehensive survey of snailfish specific genes.</title>
        <authorList>
            <person name="Kim W."/>
            <person name="Song I."/>
            <person name="Jeong J.-H."/>
            <person name="Kim D."/>
            <person name="Kim S."/>
            <person name="Ryu S."/>
            <person name="Song J.Y."/>
            <person name="Lee S.K."/>
        </authorList>
    </citation>
    <scope>NUCLEOTIDE SEQUENCE [LARGE SCALE GENOMIC DNA]</scope>
    <source>
        <tissue evidence="10">Muscle</tissue>
    </source>
</reference>
<evidence type="ECO:0000259" key="9">
    <source>
        <dbReference type="PROSITE" id="PS50888"/>
    </source>
</evidence>
<protein>
    <submittedName>
        <fullName evidence="10">Mesoderm posterior protein 1</fullName>
    </submittedName>
</protein>
<sequence length="430" mass="46462">MKPLLPGCGVQDRQPGPGLHQRRSPVQRVVGSVRSSSDQSSQASEADCCPNSTRSVSCELVFGSHLVPELPCFPWDTPPSPTPPTHHHQHHPPSPGRGVGPAPRASQGLEVAAGGDTSHLLPHIWSGLMVLLTVLSALPTGHTDCSRKTTTTTTTAAMEVTYCSPLQLQDNSFLFESLLDKPYNPLAYDPASDAGYFSAGSSSLSPTSSVDSFCFSPTSLQAAGSEPNATDCFVFKSPAAPRLTQGTPLTPRSGSSAATLSIAKKSRSRYPGKKRETASEREKLRMRDLTKALQHLRTYLPPSVAPAGQTLTKIETLRLTIRYISYLSAQLGLSEEALEQRASGFAEQPQNLSQFLGQPAASYSHQEPACLTISSEHLSSLQSSYQRLLQRRGGRAKLPGVVFFELQQLGRDRRGYWDSNLNVGINRSEL</sequence>
<feature type="compositionally biased region" description="Polar residues" evidence="8">
    <location>
        <begin position="244"/>
        <end position="259"/>
    </location>
</feature>
<feature type="domain" description="BHLH" evidence="9">
    <location>
        <begin position="273"/>
        <end position="327"/>
    </location>
</feature>
<dbReference type="GO" id="GO:0046983">
    <property type="term" value="F:protein dimerization activity"/>
    <property type="evidence" value="ECO:0007669"/>
    <property type="project" value="InterPro"/>
</dbReference>
<name>A0A4Z2HYZ9_9TELE</name>
<evidence type="ECO:0000313" key="10">
    <source>
        <dbReference type="EMBL" id="TNN70172.1"/>
    </source>
</evidence>
<keyword evidence="6" id="KW-0804">Transcription</keyword>
<feature type="compositionally biased region" description="Basic and acidic residues" evidence="8">
    <location>
        <begin position="273"/>
        <end position="282"/>
    </location>
</feature>
<dbReference type="Proteomes" id="UP000314294">
    <property type="component" value="Unassembled WGS sequence"/>
</dbReference>
<dbReference type="Pfam" id="PF00010">
    <property type="entry name" value="HLH"/>
    <property type="match status" value="1"/>
</dbReference>
<dbReference type="Gene3D" id="4.10.280.10">
    <property type="entry name" value="Helix-loop-helix DNA-binding domain"/>
    <property type="match status" value="1"/>
</dbReference>
<keyword evidence="4" id="KW-0805">Transcription regulation</keyword>
<evidence type="ECO:0000256" key="4">
    <source>
        <dbReference type="ARBA" id="ARBA00023015"/>
    </source>
</evidence>
<dbReference type="GO" id="GO:0007219">
    <property type="term" value="P:Notch signaling pathway"/>
    <property type="evidence" value="ECO:0007669"/>
    <property type="project" value="UniProtKB-KW"/>
</dbReference>
<dbReference type="InterPro" id="IPR040259">
    <property type="entry name" value="Mesogenin/MesP"/>
</dbReference>
<evidence type="ECO:0000256" key="8">
    <source>
        <dbReference type="SAM" id="MobiDB-lite"/>
    </source>
</evidence>
<dbReference type="GO" id="GO:0000981">
    <property type="term" value="F:DNA-binding transcription factor activity, RNA polymerase II-specific"/>
    <property type="evidence" value="ECO:0007669"/>
    <property type="project" value="TreeGrafter"/>
</dbReference>
<evidence type="ECO:0000313" key="11">
    <source>
        <dbReference type="Proteomes" id="UP000314294"/>
    </source>
</evidence>
<evidence type="ECO:0000256" key="2">
    <source>
        <dbReference type="ARBA" id="ARBA00022473"/>
    </source>
</evidence>
<gene>
    <name evidence="10" type="primary">MESP1_0</name>
    <name evidence="10" type="ORF">EYF80_019673</name>
</gene>
<dbReference type="InterPro" id="IPR036638">
    <property type="entry name" value="HLH_DNA-bd_sf"/>
</dbReference>
<evidence type="ECO:0000256" key="5">
    <source>
        <dbReference type="ARBA" id="ARBA00023125"/>
    </source>
</evidence>
<feature type="region of interest" description="Disordered" evidence="8">
    <location>
        <begin position="1"/>
        <end position="51"/>
    </location>
</feature>
<dbReference type="AlphaFoldDB" id="A0A4Z2HYZ9"/>
<dbReference type="PANTHER" id="PTHR20937:SF6">
    <property type="entry name" value="MESODERM POSTERIOR PROTEIN 1"/>
    <property type="match status" value="1"/>
</dbReference>
<evidence type="ECO:0000256" key="6">
    <source>
        <dbReference type="ARBA" id="ARBA00023163"/>
    </source>
</evidence>
<feature type="compositionally biased region" description="Low complexity" evidence="8">
    <location>
        <begin position="26"/>
        <end position="44"/>
    </location>
</feature>
<dbReference type="GO" id="GO:0032525">
    <property type="term" value="P:somite rostral/caudal axis specification"/>
    <property type="evidence" value="ECO:0007669"/>
    <property type="project" value="TreeGrafter"/>
</dbReference>
<feature type="region of interest" description="Disordered" evidence="8">
    <location>
        <begin position="243"/>
        <end position="282"/>
    </location>
</feature>
<evidence type="ECO:0000256" key="3">
    <source>
        <dbReference type="ARBA" id="ARBA00022976"/>
    </source>
</evidence>
<dbReference type="FunFam" id="4.10.280.10:FF:000047">
    <property type="entry name" value="mesoderm posterior protein 1"/>
    <property type="match status" value="1"/>
</dbReference>
<dbReference type="GO" id="GO:0000978">
    <property type="term" value="F:RNA polymerase II cis-regulatory region sequence-specific DNA binding"/>
    <property type="evidence" value="ECO:0007669"/>
    <property type="project" value="TreeGrafter"/>
</dbReference>